<gene>
    <name evidence="1" type="ORF">ACFQ2S_00995</name>
</gene>
<name>A0ABW3IJE6_9RHOB</name>
<proteinExistence type="predicted"/>
<protein>
    <submittedName>
        <fullName evidence="1">Uncharacterized protein</fullName>
    </submittedName>
</protein>
<dbReference type="Proteomes" id="UP001597108">
    <property type="component" value="Unassembled WGS sequence"/>
</dbReference>
<accession>A0ABW3IJE6</accession>
<dbReference type="EMBL" id="JBHTJT010000002">
    <property type="protein sequence ID" value="MFD0978218.1"/>
    <property type="molecule type" value="Genomic_DNA"/>
</dbReference>
<reference evidence="2" key="1">
    <citation type="journal article" date="2019" name="Int. J. Syst. Evol. Microbiol.">
        <title>The Global Catalogue of Microorganisms (GCM) 10K type strain sequencing project: providing services to taxonomists for standard genome sequencing and annotation.</title>
        <authorList>
            <consortium name="The Broad Institute Genomics Platform"/>
            <consortium name="The Broad Institute Genome Sequencing Center for Infectious Disease"/>
            <person name="Wu L."/>
            <person name="Ma J."/>
        </authorList>
    </citation>
    <scope>NUCLEOTIDE SEQUENCE [LARGE SCALE GENOMIC DNA]</scope>
    <source>
        <strain evidence="2">CCUG 60524</strain>
    </source>
</reference>
<organism evidence="1 2">
    <name type="scientific">Tropicimonas aquimaris</name>
    <dbReference type="NCBI Taxonomy" id="914152"/>
    <lineage>
        <taxon>Bacteria</taxon>
        <taxon>Pseudomonadati</taxon>
        <taxon>Pseudomonadota</taxon>
        <taxon>Alphaproteobacteria</taxon>
        <taxon>Rhodobacterales</taxon>
        <taxon>Roseobacteraceae</taxon>
        <taxon>Tropicimonas</taxon>
    </lineage>
</organism>
<sequence>MAGRKFNWRAIKAHSVYTFDEASTLLRCASKTLRHIIQEEQVPVADDVAPVLVLGSDLIPALRSRSKRQHLKPGQMFCLGCKAPRYPAGGMVDDIGSPPLPPLLQGLCSCCGSLMGRRVSGSGKEAFLLAASRALNSPN</sequence>
<evidence type="ECO:0000313" key="1">
    <source>
        <dbReference type="EMBL" id="MFD0978218.1"/>
    </source>
</evidence>
<keyword evidence="2" id="KW-1185">Reference proteome</keyword>
<evidence type="ECO:0000313" key="2">
    <source>
        <dbReference type="Proteomes" id="UP001597108"/>
    </source>
</evidence>
<dbReference type="RefSeq" id="WP_386071971.1">
    <property type="nucleotide sequence ID" value="NZ_JBHTJT010000002.1"/>
</dbReference>
<comment type="caution">
    <text evidence="1">The sequence shown here is derived from an EMBL/GenBank/DDBJ whole genome shotgun (WGS) entry which is preliminary data.</text>
</comment>